<dbReference type="InterPro" id="IPR017459">
    <property type="entry name" value="Glycosyl_Trfase_fam3_N_dom"/>
</dbReference>
<evidence type="ECO:0000259" key="3">
    <source>
        <dbReference type="Pfam" id="PF00591"/>
    </source>
</evidence>
<evidence type="ECO:0000313" key="5">
    <source>
        <dbReference type="EMBL" id="TPX11587.1"/>
    </source>
</evidence>
<name>A0A507AVT8_9PEZI</name>
<dbReference type="PANTHER" id="PTHR43285">
    <property type="entry name" value="ANTHRANILATE PHOSPHORIBOSYLTRANSFERASE"/>
    <property type="match status" value="1"/>
</dbReference>
<accession>A0A507AVT8</accession>
<proteinExistence type="predicted"/>
<protein>
    <recommendedName>
        <fullName evidence="7">Anthranilate phosphoribosyltransferase</fullName>
    </recommendedName>
</protein>
<organism evidence="5 6">
    <name type="scientific">Thyridium curvatum</name>
    <dbReference type="NCBI Taxonomy" id="1093900"/>
    <lineage>
        <taxon>Eukaryota</taxon>
        <taxon>Fungi</taxon>
        <taxon>Dikarya</taxon>
        <taxon>Ascomycota</taxon>
        <taxon>Pezizomycotina</taxon>
        <taxon>Sordariomycetes</taxon>
        <taxon>Sordariomycetidae</taxon>
        <taxon>Thyridiales</taxon>
        <taxon>Thyridiaceae</taxon>
        <taxon>Thyridium</taxon>
    </lineage>
</organism>
<sequence length="413" mass="44461">MAADAPAPSVDIKPLLARMWPVPDAKEPPTADEIADAVAHFFTHAVSDVQAASLLMCLHFTEMDRRADVMAACADRMRKAAAQIDVEALKAVIAHRDLGEGDYKGGLCDIVGTGGDSHNTFNVSTTASIIASSLLLLAKHGNRASTSKSGSADLLASVEPRPPQVSAVEPATIIRVYERTNYAFLFAPVFHTGMRFVAPIRRQLPWRTLFNLIGPLVNPTDLIEGHPAIEARVIGVARRALGPVFAEALVMAGVRKAMIVCGEEELDEVSCAGPTLCWRVKEETPGGEVAVEHFRLTPEDFGLRKRHPLSTVSSGREPAENAAILKRILAGEMADDDPILEFVLINTAALFTVSGLCEAETSSMGAGDDGRVVTERGPSGLRWKEGMRRARWAIKSGAALGQFERFVEVTNSF</sequence>
<dbReference type="InterPro" id="IPR000312">
    <property type="entry name" value="Glycosyl_Trfase_fam3"/>
</dbReference>
<dbReference type="GO" id="GO:0004048">
    <property type="term" value="F:anthranilate phosphoribosyltransferase activity"/>
    <property type="evidence" value="ECO:0007669"/>
    <property type="project" value="InterPro"/>
</dbReference>
<feature type="domain" description="Glycosyl transferase family 3" evidence="3">
    <location>
        <begin position="107"/>
        <end position="400"/>
    </location>
</feature>
<keyword evidence="6" id="KW-1185">Reference proteome</keyword>
<keyword evidence="2" id="KW-0808">Transferase</keyword>
<dbReference type="RefSeq" id="XP_030993298.1">
    <property type="nucleotide sequence ID" value="XM_031142582.1"/>
</dbReference>
<dbReference type="STRING" id="1093900.A0A507AVT8"/>
<evidence type="ECO:0008006" key="7">
    <source>
        <dbReference type="Google" id="ProtNLM"/>
    </source>
</evidence>
<dbReference type="GeneID" id="41975245"/>
<gene>
    <name evidence="5" type="ORF">E0L32_007798</name>
</gene>
<dbReference type="GO" id="GO:0000162">
    <property type="term" value="P:L-tryptophan biosynthetic process"/>
    <property type="evidence" value="ECO:0007669"/>
    <property type="project" value="InterPro"/>
</dbReference>
<evidence type="ECO:0000256" key="1">
    <source>
        <dbReference type="ARBA" id="ARBA00022676"/>
    </source>
</evidence>
<dbReference type="Pfam" id="PF00591">
    <property type="entry name" value="Glycos_transf_3"/>
    <property type="match status" value="1"/>
</dbReference>
<dbReference type="EMBL" id="SKBQ01000048">
    <property type="protein sequence ID" value="TPX11587.1"/>
    <property type="molecule type" value="Genomic_DNA"/>
</dbReference>
<feature type="domain" description="Glycosyl transferase family 3 N-terminal" evidence="4">
    <location>
        <begin position="27"/>
        <end position="81"/>
    </location>
</feature>
<comment type="caution">
    <text evidence="5">The sequence shown here is derived from an EMBL/GenBank/DDBJ whole genome shotgun (WGS) entry which is preliminary data.</text>
</comment>
<keyword evidence="1" id="KW-0328">Glycosyltransferase</keyword>
<reference evidence="5 6" key="1">
    <citation type="submission" date="2019-06" db="EMBL/GenBank/DDBJ databases">
        <title>Draft genome sequence of the filamentous fungus Phialemoniopsis curvata isolated from diesel fuel.</title>
        <authorList>
            <person name="Varaljay V.A."/>
            <person name="Lyon W.J."/>
            <person name="Crouch A.L."/>
            <person name="Drake C.E."/>
            <person name="Hollomon J.M."/>
            <person name="Nadeau L.J."/>
            <person name="Nunn H.S."/>
            <person name="Stevenson B.S."/>
            <person name="Bojanowski C.L."/>
            <person name="Crookes-Goodson W.J."/>
        </authorList>
    </citation>
    <scope>NUCLEOTIDE SEQUENCE [LARGE SCALE GENOMIC DNA]</scope>
    <source>
        <strain evidence="5 6">D216</strain>
    </source>
</reference>
<dbReference type="PANTHER" id="PTHR43285:SF2">
    <property type="entry name" value="ANTHRANILATE PHOSPHORIBOSYLTRANSFERASE"/>
    <property type="match status" value="1"/>
</dbReference>
<dbReference type="Pfam" id="PF02885">
    <property type="entry name" value="Glycos_trans_3N"/>
    <property type="match status" value="1"/>
</dbReference>
<dbReference type="NCBIfam" id="TIGR01245">
    <property type="entry name" value="trpD"/>
    <property type="match status" value="1"/>
</dbReference>
<dbReference type="InParanoid" id="A0A507AVT8"/>
<dbReference type="InterPro" id="IPR035902">
    <property type="entry name" value="Nuc_phospho_transferase"/>
</dbReference>
<evidence type="ECO:0000313" key="6">
    <source>
        <dbReference type="Proteomes" id="UP000319257"/>
    </source>
</evidence>
<evidence type="ECO:0000259" key="4">
    <source>
        <dbReference type="Pfam" id="PF02885"/>
    </source>
</evidence>
<dbReference type="FunCoup" id="A0A507AVT8">
    <property type="interactions" value="280"/>
</dbReference>
<dbReference type="GO" id="GO:0005829">
    <property type="term" value="C:cytosol"/>
    <property type="evidence" value="ECO:0007669"/>
    <property type="project" value="TreeGrafter"/>
</dbReference>
<dbReference type="FunFam" id="3.40.1030.10:FF:000010">
    <property type="entry name" value="Anthranilate phosphoribosyltransferase"/>
    <property type="match status" value="1"/>
</dbReference>
<dbReference type="AlphaFoldDB" id="A0A507AVT8"/>
<dbReference type="Gene3D" id="3.40.1030.10">
    <property type="entry name" value="Nucleoside phosphorylase/phosphoribosyltransferase catalytic domain"/>
    <property type="match status" value="1"/>
</dbReference>
<dbReference type="Proteomes" id="UP000319257">
    <property type="component" value="Unassembled WGS sequence"/>
</dbReference>
<dbReference type="InterPro" id="IPR005940">
    <property type="entry name" value="Anthranilate_Pribosyl_Tfrase"/>
</dbReference>
<evidence type="ECO:0000256" key="2">
    <source>
        <dbReference type="ARBA" id="ARBA00022679"/>
    </source>
</evidence>
<dbReference type="SUPFAM" id="SSF52418">
    <property type="entry name" value="Nucleoside phosphorylase/phosphoribosyltransferase catalytic domain"/>
    <property type="match status" value="1"/>
</dbReference>
<dbReference type="OrthoDB" id="427800at2759"/>